<proteinExistence type="predicted"/>
<keyword evidence="4" id="KW-1185">Reference proteome</keyword>
<evidence type="ECO:0000259" key="1">
    <source>
        <dbReference type="PROSITE" id="PS50011"/>
    </source>
</evidence>
<gene>
    <name evidence="3" type="ORF">RCL2_001344600</name>
    <name evidence="2" type="ORF">RclHR1_09150013</name>
</gene>
<protein>
    <submittedName>
        <fullName evidence="3">Kinase-like domain-containing protein</fullName>
    </submittedName>
</protein>
<sequence>MDYKSSNKSLMFQMIIKSCSKCRFKTNFFKWCDKCKLKHFELNYGKSPSRNNEIDKILKDNYCESNSSKELIEWIPYSEFKFINFANQELSKLYGAIWPNGYIIDWNKVKVCWSRNMKVTRVTLINFEDLKDLLYHIIIFKKELRFYGITKNPISLNFILVFDYLGHNQNIVFKCQILHYFFNWCNKCKLKHFKLNYGESPSENNKIDKILKDNYCESNSSKDLIEWIPYDEFKDVTHIELDENEEIYRAVWSEGCICDWGEDKSNWSREIKNLKVILINSEDSICLEVKLRAKKYGCRRYGITKNSVSLKYMLVFDYNLCQRCQFLNFFDWCKGCKLNHFQLNYGESPSGNNNIDNLLKKHYCESKSSKEFIEWIPYNELEFITGNIGMFGYGIGYAEWTNGYNWDRDKLNLDRQITSVELVNIKYDLTLDDDFIKELITKENFKIYGISRHPVIFNCILVCNSIAHILCERCQNRKFKRWCKKCKLDCFNLVYGVFPSGNNDIDNFLKENYCENNLSKELIEWIPYNEFKDITCNGIEKESSKYYTARYIDADITVILMKFESIKDLLNYGNKEEFPEPLESYTIYGISKDPISLNYLLIFEYSPDFLRFLNEPKHYQVIGISKDERYKYKLVTYNLYSNLLCSDCQSKRSTFFKWCDKCKITHFNCNYSKLPTVNNDINFILKDNYCKSNKISEFIEWIPYDSFVDITYINQGGFSKVYSALWLNSHIYEWDLIKLEWKRLSGYKNVALKVLESSCYNISGFLQEVQSYYKIGFSHKITKLYGISKDPYTQNYILVLEYVNHGSLRSFLDKYNKYLITTYKIQILKNIAEGLEEIHSKSMIHQDIHSENILTKDFDRVKITDLGLSKFINQQVNDNEKEKKIYGILPYIAPEVLQGHRYTQKADIYAFGIIINEVFTGERPFENYTNEIGLRIDICKNGLRPEIRKNTPKSLVNLLNKCWDATSSNRPTADEIIQKLNHFETDDIIFEELRNCNNEILRQYVESTNKLDYQKPFYNSKFHLTDPTDCCISNENEESTSRNNYQVICSSNELVIDNNSECHDCIIKSNFSDDSTSCKEK</sequence>
<keyword evidence="3" id="KW-0808">Transferase</keyword>
<dbReference type="InterPro" id="IPR051681">
    <property type="entry name" value="Ser/Thr_Kinases-Pseudokinases"/>
</dbReference>
<evidence type="ECO:0000313" key="4">
    <source>
        <dbReference type="Proteomes" id="UP000247702"/>
    </source>
</evidence>
<dbReference type="Gene3D" id="1.10.510.10">
    <property type="entry name" value="Transferase(Phosphotransferase) domain 1"/>
    <property type="match status" value="1"/>
</dbReference>
<feature type="domain" description="Protein kinase" evidence="1">
    <location>
        <begin position="707"/>
        <end position="984"/>
    </location>
</feature>
<dbReference type="InterPro" id="IPR001245">
    <property type="entry name" value="Ser-Thr/Tyr_kinase_cat_dom"/>
</dbReference>
<dbReference type="EMBL" id="BLAL01000160">
    <property type="protein sequence ID" value="GES86392.1"/>
    <property type="molecule type" value="Genomic_DNA"/>
</dbReference>
<dbReference type="SUPFAM" id="SSF56112">
    <property type="entry name" value="Protein kinase-like (PK-like)"/>
    <property type="match status" value="1"/>
</dbReference>
<dbReference type="Proteomes" id="UP000615446">
    <property type="component" value="Unassembled WGS sequence"/>
</dbReference>
<reference evidence="2 4" key="1">
    <citation type="submission" date="2017-11" db="EMBL/GenBank/DDBJ databases">
        <title>The genome of Rhizophagus clarus HR1 reveals common genetic basis of auxotrophy among arbuscular mycorrhizal fungi.</title>
        <authorList>
            <person name="Kobayashi Y."/>
        </authorList>
    </citation>
    <scope>NUCLEOTIDE SEQUENCE [LARGE SCALE GENOMIC DNA]</scope>
    <source>
        <strain evidence="2 4">HR1</strain>
    </source>
</reference>
<keyword evidence="3" id="KW-0418">Kinase</keyword>
<dbReference type="InterPro" id="IPR000719">
    <property type="entry name" value="Prot_kinase_dom"/>
</dbReference>
<dbReference type="PROSITE" id="PS50011">
    <property type="entry name" value="PROTEIN_KINASE_DOM"/>
    <property type="match status" value="1"/>
</dbReference>
<dbReference type="GO" id="GO:0005524">
    <property type="term" value="F:ATP binding"/>
    <property type="evidence" value="ECO:0007669"/>
    <property type="project" value="InterPro"/>
</dbReference>
<dbReference type="OrthoDB" id="2371365at2759"/>
<dbReference type="EMBL" id="BEXD01004332">
    <property type="protein sequence ID" value="GBC09842.1"/>
    <property type="molecule type" value="Genomic_DNA"/>
</dbReference>
<comment type="caution">
    <text evidence="2">The sequence shown here is derived from an EMBL/GenBank/DDBJ whole genome shotgun (WGS) entry which is preliminary data.</text>
</comment>
<dbReference type="Pfam" id="PF07714">
    <property type="entry name" value="PK_Tyr_Ser-Thr"/>
    <property type="match status" value="1"/>
</dbReference>
<dbReference type="InterPro" id="IPR011009">
    <property type="entry name" value="Kinase-like_dom_sf"/>
</dbReference>
<reference evidence="3" key="2">
    <citation type="submission" date="2019-10" db="EMBL/GenBank/DDBJ databases">
        <title>Conservation and host-specific expression of non-tandemly repeated heterogenous ribosome RNA gene in arbuscular mycorrhizal fungi.</title>
        <authorList>
            <person name="Maeda T."/>
            <person name="Kobayashi Y."/>
            <person name="Nakagawa T."/>
            <person name="Ezawa T."/>
            <person name="Yamaguchi K."/>
            <person name="Bino T."/>
            <person name="Nishimoto Y."/>
            <person name="Shigenobu S."/>
            <person name="Kawaguchi M."/>
        </authorList>
    </citation>
    <scope>NUCLEOTIDE SEQUENCE</scope>
    <source>
        <strain evidence="3">HR1</strain>
    </source>
</reference>
<dbReference type="Proteomes" id="UP000247702">
    <property type="component" value="Unassembled WGS sequence"/>
</dbReference>
<accession>A0A2Z6SHS6</accession>
<evidence type="ECO:0000313" key="3">
    <source>
        <dbReference type="EMBL" id="GES86392.1"/>
    </source>
</evidence>
<dbReference type="PRINTS" id="PR00109">
    <property type="entry name" value="TYRKINASE"/>
</dbReference>
<name>A0A2Z6SHS6_9GLOM</name>
<dbReference type="PANTHER" id="PTHR44329">
    <property type="entry name" value="SERINE/THREONINE-PROTEIN KINASE TNNI3K-RELATED"/>
    <property type="match status" value="1"/>
</dbReference>
<evidence type="ECO:0000313" key="2">
    <source>
        <dbReference type="EMBL" id="GBC09842.1"/>
    </source>
</evidence>
<organism evidence="2 4">
    <name type="scientific">Rhizophagus clarus</name>
    <dbReference type="NCBI Taxonomy" id="94130"/>
    <lineage>
        <taxon>Eukaryota</taxon>
        <taxon>Fungi</taxon>
        <taxon>Fungi incertae sedis</taxon>
        <taxon>Mucoromycota</taxon>
        <taxon>Glomeromycotina</taxon>
        <taxon>Glomeromycetes</taxon>
        <taxon>Glomerales</taxon>
        <taxon>Glomeraceae</taxon>
        <taxon>Rhizophagus</taxon>
    </lineage>
</organism>
<dbReference type="GO" id="GO:0004674">
    <property type="term" value="F:protein serine/threonine kinase activity"/>
    <property type="evidence" value="ECO:0007669"/>
    <property type="project" value="TreeGrafter"/>
</dbReference>
<dbReference type="AlphaFoldDB" id="A0A2Z6SHS6"/>